<evidence type="ECO:0000313" key="5">
    <source>
        <dbReference type="WBParaSite" id="TCONS_00010930.p1"/>
    </source>
</evidence>
<dbReference type="SUPFAM" id="SSF52499">
    <property type="entry name" value="Isochorismatase-like hydrolases"/>
    <property type="match status" value="2"/>
</dbReference>
<proteinExistence type="inferred from homology"/>
<sequence length="376" mass="42594">YRVKKMNNFNYFFIVMASKIFSRLNTKNSALLICDLQEKFRNNIQYFPEIVSVTKRLITGANILNVKTLATEQYPKGLGHSVEELELKKFDINVIEKQKFSMCVSELIKEIPKDNESIILCGIEAHVCVLQTTLDFLEQGKDVHIVVDGVSSRTMFDRKYAFERLKAAGAKLRTSESVLFELMKGSDHPKFREVQKLVLTPAPDSGLPSISYFNEIVVIIQRLIKAANILNIKIIGTEQYPKGLGHTIEELSLAENNIKIFEKKVFSMLTEEVKKNIDKEIKTVIICGLETHICILQTTKELLQNGYKVIVVADGVSSRTIGDKKIALRHLEKIGAQIRTSESILFELLKTAEHPNFKDIQKIILTPSPETGLCHI</sequence>
<dbReference type="InterPro" id="IPR000868">
    <property type="entry name" value="Isochorismatase-like_dom"/>
</dbReference>
<dbReference type="PANTHER" id="PTHR14119:SF17">
    <property type="entry name" value="ISOCHORISMATASE DOMAIN-CONTAINING PROTEIN 1"/>
    <property type="match status" value="1"/>
</dbReference>
<comment type="similarity">
    <text evidence="1">Belongs to the isochorismatase family.</text>
</comment>
<dbReference type="WBParaSite" id="TCONS_00010930.p1">
    <property type="protein sequence ID" value="TCONS_00010930.p1"/>
    <property type="gene ID" value="XLOC_004766"/>
</dbReference>
<reference evidence="5" key="1">
    <citation type="submission" date="2024-02" db="UniProtKB">
        <authorList>
            <consortium name="WormBaseParasite"/>
        </authorList>
    </citation>
    <scope>IDENTIFICATION</scope>
</reference>
<organism evidence="4 5">
    <name type="scientific">Strongyloides stercoralis</name>
    <name type="common">Threadworm</name>
    <dbReference type="NCBI Taxonomy" id="6248"/>
    <lineage>
        <taxon>Eukaryota</taxon>
        <taxon>Metazoa</taxon>
        <taxon>Ecdysozoa</taxon>
        <taxon>Nematoda</taxon>
        <taxon>Chromadorea</taxon>
        <taxon>Rhabditida</taxon>
        <taxon>Tylenchina</taxon>
        <taxon>Panagrolaimomorpha</taxon>
        <taxon>Strongyloidoidea</taxon>
        <taxon>Strongyloididae</taxon>
        <taxon>Strongyloides</taxon>
    </lineage>
</organism>
<dbReference type="Pfam" id="PF00857">
    <property type="entry name" value="Isochorismatase"/>
    <property type="match status" value="2"/>
</dbReference>
<dbReference type="FunFam" id="3.40.50.850:FF:000001">
    <property type="entry name" value="Isochorismatase domain-containing protein 1"/>
    <property type="match status" value="1"/>
</dbReference>
<dbReference type="Proteomes" id="UP000035681">
    <property type="component" value="Unplaced"/>
</dbReference>
<dbReference type="InterPro" id="IPR036380">
    <property type="entry name" value="Isochorismatase-like_sf"/>
</dbReference>
<dbReference type="InterPro" id="IPR050993">
    <property type="entry name" value="Isochorismatase_domain"/>
</dbReference>
<evidence type="ECO:0000256" key="2">
    <source>
        <dbReference type="ARBA" id="ARBA00040688"/>
    </source>
</evidence>
<feature type="domain" description="Isochorismatase-like" evidence="3">
    <location>
        <begin position="206"/>
        <end position="342"/>
    </location>
</feature>
<dbReference type="Gene3D" id="3.40.50.850">
    <property type="entry name" value="Isochorismatase-like"/>
    <property type="match status" value="2"/>
</dbReference>
<accession>A0AAF5DDT9</accession>
<protein>
    <recommendedName>
        <fullName evidence="2">Isochorismatase domain-containing protein 1</fullName>
    </recommendedName>
</protein>
<evidence type="ECO:0000259" key="3">
    <source>
        <dbReference type="Pfam" id="PF00857"/>
    </source>
</evidence>
<keyword evidence="4" id="KW-1185">Reference proteome</keyword>
<dbReference type="AlphaFoldDB" id="A0AAF5DDT9"/>
<evidence type="ECO:0000256" key="1">
    <source>
        <dbReference type="ARBA" id="ARBA00006336"/>
    </source>
</evidence>
<dbReference type="PANTHER" id="PTHR14119">
    <property type="entry name" value="HYDROLASE"/>
    <property type="match status" value="1"/>
</dbReference>
<evidence type="ECO:0000313" key="4">
    <source>
        <dbReference type="Proteomes" id="UP000035681"/>
    </source>
</evidence>
<name>A0AAF5DDT9_STRER</name>
<dbReference type="CDD" id="cd01012">
    <property type="entry name" value="YcaC_related"/>
    <property type="match status" value="1"/>
</dbReference>
<feature type="domain" description="Isochorismatase-like" evidence="3">
    <location>
        <begin position="29"/>
        <end position="176"/>
    </location>
</feature>